<reference evidence="2" key="1">
    <citation type="submission" date="2020-06" db="EMBL/GenBank/DDBJ databases">
        <authorList>
            <person name="Li T."/>
            <person name="Hu X."/>
            <person name="Zhang T."/>
            <person name="Song X."/>
            <person name="Zhang H."/>
            <person name="Dai N."/>
            <person name="Sheng W."/>
            <person name="Hou X."/>
            <person name="Wei L."/>
        </authorList>
    </citation>
    <scope>NUCLEOTIDE SEQUENCE</scope>
    <source>
        <strain evidence="2">KEN1</strain>
        <tissue evidence="2">Leaf</tissue>
    </source>
</reference>
<dbReference type="EMBL" id="JACGWN010000002">
    <property type="protein sequence ID" value="KAL0459703.1"/>
    <property type="molecule type" value="Genomic_DNA"/>
</dbReference>
<feature type="compositionally biased region" description="Low complexity" evidence="1">
    <location>
        <begin position="10"/>
        <end position="26"/>
    </location>
</feature>
<sequence>MWVQEGIRCSTPSVGSSSVRSGAPSVMLKKASEDPSKTAWVPDPVTGYYRPENQVKELDPVEMREMLIKNKIRGQ</sequence>
<proteinExistence type="predicted"/>
<dbReference type="GO" id="GO:0005739">
    <property type="term" value="C:mitochondrion"/>
    <property type="evidence" value="ECO:0007669"/>
    <property type="project" value="TreeGrafter"/>
</dbReference>
<organism evidence="2">
    <name type="scientific">Sesamum latifolium</name>
    <dbReference type="NCBI Taxonomy" id="2727402"/>
    <lineage>
        <taxon>Eukaryota</taxon>
        <taxon>Viridiplantae</taxon>
        <taxon>Streptophyta</taxon>
        <taxon>Embryophyta</taxon>
        <taxon>Tracheophyta</taxon>
        <taxon>Spermatophyta</taxon>
        <taxon>Magnoliopsida</taxon>
        <taxon>eudicotyledons</taxon>
        <taxon>Gunneridae</taxon>
        <taxon>Pentapetalae</taxon>
        <taxon>asterids</taxon>
        <taxon>lamiids</taxon>
        <taxon>Lamiales</taxon>
        <taxon>Pedaliaceae</taxon>
        <taxon>Sesamum</taxon>
    </lineage>
</organism>
<evidence type="ECO:0000256" key="1">
    <source>
        <dbReference type="SAM" id="MobiDB-lite"/>
    </source>
</evidence>
<dbReference type="PANTHER" id="PTHR33509:SF5">
    <property type="entry name" value="PROTEIN SENESCENCE-ASSOCIATED GENE 21, MITOCHONDRIAL"/>
    <property type="match status" value="1"/>
</dbReference>
<feature type="region of interest" description="Disordered" evidence="1">
    <location>
        <begin position="1"/>
        <end position="37"/>
    </location>
</feature>
<dbReference type="PANTHER" id="PTHR33509">
    <property type="entry name" value="LATE EMBRYOGENIS ABUNDANT PROTEIN 2-RELATED"/>
    <property type="match status" value="1"/>
</dbReference>
<name>A0AAW2Y1V1_9LAMI</name>
<dbReference type="Pfam" id="PF03242">
    <property type="entry name" value="LEA_3a"/>
    <property type="match status" value="1"/>
</dbReference>
<dbReference type="GO" id="GO:0006950">
    <property type="term" value="P:response to stress"/>
    <property type="evidence" value="ECO:0007669"/>
    <property type="project" value="TreeGrafter"/>
</dbReference>
<dbReference type="AlphaFoldDB" id="A0AAW2Y1V1"/>
<protein>
    <submittedName>
        <fullName evidence="2">Late embryogenesis abundant protein Lea5</fullName>
    </submittedName>
</protein>
<dbReference type="InterPro" id="IPR004926">
    <property type="entry name" value="LEA_3a"/>
</dbReference>
<evidence type="ECO:0000313" key="2">
    <source>
        <dbReference type="EMBL" id="KAL0459703.1"/>
    </source>
</evidence>
<accession>A0AAW2Y1V1</accession>
<comment type="caution">
    <text evidence="2">The sequence shown here is derived from an EMBL/GenBank/DDBJ whole genome shotgun (WGS) entry which is preliminary data.</text>
</comment>
<reference evidence="2" key="2">
    <citation type="journal article" date="2024" name="Plant">
        <title>Genomic evolution and insights into agronomic trait innovations of Sesamum species.</title>
        <authorList>
            <person name="Miao H."/>
            <person name="Wang L."/>
            <person name="Qu L."/>
            <person name="Liu H."/>
            <person name="Sun Y."/>
            <person name="Le M."/>
            <person name="Wang Q."/>
            <person name="Wei S."/>
            <person name="Zheng Y."/>
            <person name="Lin W."/>
            <person name="Duan Y."/>
            <person name="Cao H."/>
            <person name="Xiong S."/>
            <person name="Wang X."/>
            <person name="Wei L."/>
            <person name="Li C."/>
            <person name="Ma Q."/>
            <person name="Ju M."/>
            <person name="Zhao R."/>
            <person name="Li G."/>
            <person name="Mu C."/>
            <person name="Tian Q."/>
            <person name="Mei H."/>
            <person name="Zhang T."/>
            <person name="Gao T."/>
            <person name="Zhang H."/>
        </authorList>
    </citation>
    <scope>NUCLEOTIDE SEQUENCE</scope>
    <source>
        <strain evidence="2">KEN1</strain>
    </source>
</reference>
<gene>
    <name evidence="2" type="ORF">Slati_0597500</name>
</gene>